<dbReference type="PROSITE" id="PS51318">
    <property type="entry name" value="TAT"/>
    <property type="match status" value="1"/>
</dbReference>
<dbReference type="SUPFAM" id="SSF52266">
    <property type="entry name" value="SGNH hydrolase"/>
    <property type="match status" value="1"/>
</dbReference>
<evidence type="ECO:0000313" key="3">
    <source>
        <dbReference type="EMBL" id="MBF4554331.1"/>
    </source>
</evidence>
<evidence type="ECO:0000256" key="1">
    <source>
        <dbReference type="SAM" id="SignalP"/>
    </source>
</evidence>
<feature type="signal peptide" evidence="1">
    <location>
        <begin position="1"/>
        <end position="31"/>
    </location>
</feature>
<sequence>MSSRRTSMAAQLTAAVVALFSFMAVAPAAQAAPTNIVLFGDSLLANPVFAVAETMQGPGKVSGNAPGEGRCARGNIRIGSEMQAQTGIKVEDFACSGAAAFAPLAGTNRLATQVDQALGQGKLTPGTRAVMLQIGMNDNWKAPNLYDVQKREYVNEVRNQINRVRQAAPNAKVTMVGYPDIVGPGGESCWVHWNGVDAPPIAVGPVRAALDAAHDWQRAAAQATGSSWLNLEAQTLGHGTCAPREQRWIVGIIDNTSKPFNITTHLTHEGNAEVARILSRNL</sequence>
<gene>
    <name evidence="3" type="ORF">IRY30_09640</name>
</gene>
<name>A0ABR9ZLM6_9CORY</name>
<keyword evidence="1" id="KW-0732">Signal</keyword>
<feature type="domain" description="SGNH hydrolase-type esterase" evidence="2">
    <location>
        <begin position="39"/>
        <end position="272"/>
    </location>
</feature>
<organism evidence="3 4">
    <name type="scientific">Corynebacterium suicordis DSM 45110</name>
    <dbReference type="NCBI Taxonomy" id="1121369"/>
    <lineage>
        <taxon>Bacteria</taxon>
        <taxon>Bacillati</taxon>
        <taxon>Actinomycetota</taxon>
        <taxon>Actinomycetes</taxon>
        <taxon>Mycobacteriales</taxon>
        <taxon>Corynebacteriaceae</taxon>
        <taxon>Corynebacterium</taxon>
    </lineage>
</organism>
<protein>
    <recommendedName>
        <fullName evidence="2">SGNH hydrolase-type esterase domain-containing protein</fullName>
    </recommendedName>
</protein>
<dbReference type="RefSeq" id="WP_194557208.1">
    <property type="nucleotide sequence ID" value="NZ_JADKMY010000003.1"/>
</dbReference>
<comment type="caution">
    <text evidence="3">The sequence shown here is derived from an EMBL/GenBank/DDBJ whole genome shotgun (WGS) entry which is preliminary data.</text>
</comment>
<dbReference type="Gene3D" id="3.40.50.1110">
    <property type="entry name" value="SGNH hydrolase"/>
    <property type="match status" value="1"/>
</dbReference>
<keyword evidence="4" id="KW-1185">Reference proteome</keyword>
<accession>A0ABR9ZLM6</accession>
<evidence type="ECO:0000313" key="4">
    <source>
        <dbReference type="Proteomes" id="UP000635902"/>
    </source>
</evidence>
<dbReference type="InterPro" id="IPR036514">
    <property type="entry name" value="SGNH_hydro_sf"/>
</dbReference>
<proteinExistence type="predicted"/>
<dbReference type="InterPro" id="IPR013830">
    <property type="entry name" value="SGNH_hydro"/>
</dbReference>
<dbReference type="Pfam" id="PF13472">
    <property type="entry name" value="Lipase_GDSL_2"/>
    <property type="match status" value="1"/>
</dbReference>
<reference evidence="3 4" key="1">
    <citation type="submission" date="2020-10" db="EMBL/GenBank/DDBJ databases">
        <title>Novel species in genus Corynebacterium.</title>
        <authorList>
            <person name="Zhang G."/>
        </authorList>
    </citation>
    <scope>NUCLEOTIDE SEQUENCE [LARGE SCALE GENOMIC DNA]</scope>
    <source>
        <strain evidence="3 4">DSM 45110</strain>
    </source>
</reference>
<evidence type="ECO:0000259" key="2">
    <source>
        <dbReference type="Pfam" id="PF13472"/>
    </source>
</evidence>
<dbReference type="EMBL" id="JADKMY010000003">
    <property type="protein sequence ID" value="MBF4554331.1"/>
    <property type="molecule type" value="Genomic_DNA"/>
</dbReference>
<feature type="chain" id="PRO_5047446233" description="SGNH hydrolase-type esterase domain-containing protein" evidence="1">
    <location>
        <begin position="32"/>
        <end position="282"/>
    </location>
</feature>
<dbReference type="InterPro" id="IPR006311">
    <property type="entry name" value="TAT_signal"/>
</dbReference>
<dbReference type="Proteomes" id="UP000635902">
    <property type="component" value="Unassembled WGS sequence"/>
</dbReference>